<dbReference type="InterPro" id="IPR025227">
    <property type="entry name" value="DUF4169"/>
</dbReference>
<organism evidence="2 3">
    <name type="scientific">Paracoccus limosus</name>
    <dbReference type="NCBI Taxonomy" id="913252"/>
    <lineage>
        <taxon>Bacteria</taxon>
        <taxon>Pseudomonadati</taxon>
        <taxon>Pseudomonadota</taxon>
        <taxon>Alphaproteobacteria</taxon>
        <taxon>Rhodobacterales</taxon>
        <taxon>Paracoccaceae</taxon>
        <taxon>Paracoccus</taxon>
    </lineage>
</organism>
<dbReference type="Pfam" id="PF13770">
    <property type="entry name" value="DUF4169"/>
    <property type="match status" value="1"/>
</dbReference>
<evidence type="ECO:0000256" key="1">
    <source>
        <dbReference type="SAM" id="MobiDB-lite"/>
    </source>
</evidence>
<feature type="compositionally biased region" description="Basic and acidic residues" evidence="1">
    <location>
        <begin position="40"/>
        <end position="52"/>
    </location>
</feature>
<feature type="region of interest" description="Disordered" evidence="1">
    <location>
        <begin position="1"/>
        <end position="26"/>
    </location>
</feature>
<feature type="region of interest" description="Disordered" evidence="1">
    <location>
        <begin position="40"/>
        <end position="88"/>
    </location>
</feature>
<protein>
    <submittedName>
        <fullName evidence="2">DUF4169 family protein</fullName>
    </submittedName>
</protein>
<dbReference type="OrthoDB" id="7192657at2"/>
<evidence type="ECO:0000313" key="3">
    <source>
        <dbReference type="Proteomes" id="UP000442533"/>
    </source>
</evidence>
<gene>
    <name evidence="2" type="ORF">GL279_00535</name>
</gene>
<keyword evidence="3" id="KW-1185">Reference proteome</keyword>
<reference evidence="2 3" key="1">
    <citation type="submission" date="2019-11" db="EMBL/GenBank/DDBJ databases">
        <authorList>
            <person name="Dong K."/>
        </authorList>
    </citation>
    <scope>NUCLEOTIDE SEQUENCE [LARGE SCALE GENOMIC DNA]</scope>
    <source>
        <strain evidence="2 3">JCM 17370</strain>
    </source>
</reference>
<dbReference type="Proteomes" id="UP000442533">
    <property type="component" value="Unassembled WGS sequence"/>
</dbReference>
<dbReference type="EMBL" id="WMIF01000001">
    <property type="protein sequence ID" value="MTH33083.1"/>
    <property type="molecule type" value="Genomic_DNA"/>
</dbReference>
<comment type="caution">
    <text evidence="2">The sequence shown here is derived from an EMBL/GenBank/DDBJ whole genome shotgun (WGS) entry which is preliminary data.</text>
</comment>
<feature type="compositionally biased region" description="Basic and acidic residues" evidence="1">
    <location>
        <begin position="62"/>
        <end position="88"/>
    </location>
</feature>
<accession>A0A844H0T7</accession>
<sequence>MARPLIGSSAPNRWSVPRIDVTGKGPSNIVNLRVARKSAARDAARKQGDENAAKFGRSKAQKQAEADDKARAARHLDQHRHEDDAPDA</sequence>
<proteinExistence type="predicted"/>
<dbReference type="AlphaFoldDB" id="A0A844H0T7"/>
<name>A0A844H0T7_9RHOB</name>
<evidence type="ECO:0000313" key="2">
    <source>
        <dbReference type="EMBL" id="MTH33083.1"/>
    </source>
</evidence>